<dbReference type="Proteomes" id="UP000321040">
    <property type="component" value="Unassembled WGS sequence"/>
</dbReference>
<reference evidence="2 3" key="1">
    <citation type="submission" date="2019-07" db="EMBL/GenBank/DDBJ databases">
        <title>Whole genome shotgun sequence of Staphylococcus kloosii NBRC 109624.</title>
        <authorList>
            <person name="Hosoyama A."/>
            <person name="Uohara A."/>
            <person name="Ohji S."/>
            <person name="Ichikawa N."/>
        </authorList>
    </citation>
    <scope>NUCLEOTIDE SEQUENCE [LARGE SCALE GENOMIC DNA]</scope>
    <source>
        <strain evidence="2 3">NBRC 109624</strain>
    </source>
</reference>
<protein>
    <recommendedName>
        <fullName evidence="4">Bacteriochlorophyll 4-vinyl reductase</fullName>
    </recommendedName>
</protein>
<proteinExistence type="predicted"/>
<keyword evidence="1" id="KW-0472">Membrane</keyword>
<sequence>MIAWEKKNEESKALVVIEQAMKLPFVKVDRKDFLLKSFSNYNIDMNQLIEQGPIQLVSKKDLDKVADKAINNALAKSTSASFMAGLPGGIALAATIPADMAQFYGFALKLSQELSYIYGLQDLFDENNELSESSKNMLIIYLGVMLGVTAAGSTVRLLSKQASTQALKSIPGKALTKTIYYPILKKVLKTFGVKLTKDTFAKGVSKAIPLIGGVVSGGMNYASLKPMGKKLKNELSSAINYTSKDIEKDIKIIEGEGINLSN</sequence>
<gene>
    <name evidence="2" type="ORF">SKL01_04770</name>
</gene>
<evidence type="ECO:0000313" key="3">
    <source>
        <dbReference type="Proteomes" id="UP000321040"/>
    </source>
</evidence>
<evidence type="ECO:0000313" key="2">
    <source>
        <dbReference type="EMBL" id="GEP81299.1"/>
    </source>
</evidence>
<accession>A0ABQ0XMX4</accession>
<keyword evidence="1" id="KW-0812">Transmembrane</keyword>
<name>A0ABQ0XMX4_9STAP</name>
<evidence type="ECO:0008006" key="4">
    <source>
        <dbReference type="Google" id="ProtNLM"/>
    </source>
</evidence>
<feature type="transmembrane region" description="Helical" evidence="1">
    <location>
        <begin position="138"/>
        <end position="158"/>
    </location>
</feature>
<organism evidence="2 3">
    <name type="scientific">Staphylococcus kloosii</name>
    <dbReference type="NCBI Taxonomy" id="29384"/>
    <lineage>
        <taxon>Bacteria</taxon>
        <taxon>Bacillati</taxon>
        <taxon>Bacillota</taxon>
        <taxon>Bacilli</taxon>
        <taxon>Bacillales</taxon>
        <taxon>Staphylococcaceae</taxon>
        <taxon>Staphylococcus</taxon>
    </lineage>
</organism>
<evidence type="ECO:0000256" key="1">
    <source>
        <dbReference type="SAM" id="Phobius"/>
    </source>
</evidence>
<dbReference type="RefSeq" id="WP_211295550.1">
    <property type="nucleotide sequence ID" value="NZ_BKAQ01000003.1"/>
</dbReference>
<keyword evidence="1" id="KW-1133">Transmembrane helix</keyword>
<dbReference type="GeneID" id="69904050"/>
<keyword evidence="3" id="KW-1185">Reference proteome</keyword>
<comment type="caution">
    <text evidence="2">The sequence shown here is derived from an EMBL/GenBank/DDBJ whole genome shotgun (WGS) entry which is preliminary data.</text>
</comment>
<dbReference type="EMBL" id="BKAQ01000003">
    <property type="protein sequence ID" value="GEP81299.1"/>
    <property type="molecule type" value="Genomic_DNA"/>
</dbReference>